<feature type="region of interest" description="Disordered" evidence="2">
    <location>
        <begin position="918"/>
        <end position="952"/>
    </location>
</feature>
<feature type="compositionally biased region" description="Low complexity" evidence="2">
    <location>
        <begin position="924"/>
        <end position="935"/>
    </location>
</feature>
<feature type="compositionally biased region" description="Pro residues" evidence="2">
    <location>
        <begin position="1275"/>
        <end position="1301"/>
    </location>
</feature>
<protein>
    <submittedName>
        <fullName evidence="4">Butyrophilin subfamily 1 member A1-like</fullName>
    </submittedName>
</protein>
<evidence type="ECO:0000259" key="3">
    <source>
        <dbReference type="PROSITE" id="PS51644"/>
    </source>
</evidence>
<dbReference type="PROSITE" id="PS51644">
    <property type="entry name" value="HTH_OST"/>
    <property type="match status" value="1"/>
</dbReference>
<feature type="compositionally biased region" description="Pro residues" evidence="2">
    <location>
        <begin position="1146"/>
        <end position="1157"/>
    </location>
</feature>
<feature type="compositionally biased region" description="Pro residues" evidence="2">
    <location>
        <begin position="1108"/>
        <end position="1138"/>
    </location>
</feature>
<dbReference type="InterPro" id="IPR041966">
    <property type="entry name" value="LOTUS-like"/>
</dbReference>
<reference evidence="4 5" key="1">
    <citation type="submission" date="2019-04" db="EMBL/GenBank/DDBJ databases">
        <title>Draft genome of the big-headed turtle Platysternon megacephalum.</title>
        <authorList>
            <person name="Gong S."/>
        </authorList>
    </citation>
    <scope>NUCLEOTIDE SEQUENCE [LARGE SCALE GENOMIC DNA]</scope>
    <source>
        <strain evidence="4">DO16091913</strain>
        <tissue evidence="4">Muscle</tissue>
    </source>
</reference>
<sequence length="1447" mass="150654">MERGEIGSERLVGGFGAGPGPEAPGMDPERPGSAPLPCTLQPSSEPAGSISPQPPLDLSGFPLAEPWDILSPDAPADAAPDFVHPLVTAAHLDPGAPWLMSRINPAGSTPTPPPLDPAGFPSPELWAGSHMDAPPDAAPDPALPPVAAACLDPTDVPPTSKTNPAGSTPTPPPLDPAGFPSPELWTGPHMDAPPDAAPDPALPPVAAACLDPTDVPLTSKTNPDLGDVLAHVSHTLRCHPKGMRVKPLMKRLRKEHGVDLLAFSQDGGYQGVVSLLQEMPGIELWNPEKGEKCRVLSCTFKKNVTDPLPLLCSTLGSFPNGLRVFSLRKAMWQRHGVNLEEFSQQQGYLSTLDYLTRLRGIRLQGMERGEKCLIQLQKGLAEVSAWVQDVLGRFPLGLKVGKLKEALRSERGLDLEELSRQRGCGDALHLLRALPHLWLRDPGQGDACLARLDAGEAVTPPAPQPPPDPAPPSARHSSSPPPDAPADGGPTGAPGETPGLAEVSAWVRDVLGRFPLGLKVGKLKEALRSERGLDLEELSRQRGCVDALHLLRALPHLWLQDPGKGDTCLARLDADAAVNAPAPPAPSQPAEAGGPGAMGPARWTPGQRRVAKPGAMEALIQGALAPYPLGIRVKNLQKLLAGKHGVQLEAFRKARGYRDVVSFLRDVPGLTLRGPEWGKNCIVQLQRGATEVLTLLKCLLCPYKSGLRLQKLQELLLERHGLDLKRFVSSQGEEDVLGFLQRRLPALEYRLEKGEKWQKKGSGSLPPGSARPLPSSKRCLLPMNAAEHPRATACLNPRLPSATTNRPLLPSLPSGRESFRAPAVLGKLGKSPGANPHLPAWLLSPPRPTGACSGLRAEEGTQESGSRLASAPLALRAKKGTQESGSRPASAPLALRAEEGTQESGARPASAPLALRAKEGTQESGARPASAPLALRAEEGTEESRAQPPEDLRELKRKVGAILAGHPGGMSLFQFRAAYSTTHQHPLPLGRTASTKQWLAQMPDVVRMQGCGVQMLLLPVDPDGPPGAEPGLALWIPQEAAALAGDPDDPSEPPPSPAVPDPAGDPHVPDKPCSTLAEIAPAPALAGDPDTPAEPPPVPAAPDLTGDPDPPAAPPPVPAAPHPPGDPDTPSEPPPVPSAPDLTGDPPTPAAPPPVPAAPDLTGDPDTPAEPPPTLPEIPPVLTAPDPAGDPKVPVEPPPTFVAPRWGLSPQAMQRLEAARPEASWELPDLVPSAPVVLPASGPGSSSWFWLGAEPPPAPGDPGAAAHPVVYPPPWQVPPAPAAGPEPPSLCPAAPGPPQAPLKPVQLVPPFQDHPSAGDAPRAQPVPKALGENQGTSAAVGSPVGPIPADPSTGQAVSPAKQLPGVAPDPLPPPEASVLVTPEQGWPDTGRPGSGGDIGSPVDPLLRCRPAQPVPSAGRTQPGPWAGIPSAPPAHSPPPHTDTCVLL</sequence>
<feature type="region of interest" description="Disordered" evidence="2">
    <location>
        <begin position="1043"/>
        <end position="1205"/>
    </location>
</feature>
<feature type="region of interest" description="Disordered" evidence="2">
    <location>
        <begin position="795"/>
        <end position="814"/>
    </location>
</feature>
<feature type="compositionally biased region" description="Pro residues" evidence="2">
    <location>
        <begin position="460"/>
        <end position="472"/>
    </location>
</feature>
<evidence type="ECO:0000313" key="4">
    <source>
        <dbReference type="EMBL" id="TFJ99349.1"/>
    </source>
</evidence>
<feature type="region of interest" description="Disordered" evidence="2">
    <location>
        <begin position="1275"/>
        <end position="1447"/>
    </location>
</feature>
<dbReference type="Gene3D" id="3.30.420.610">
    <property type="entry name" value="LOTUS domain-like"/>
    <property type="match status" value="1"/>
</dbReference>
<keyword evidence="1" id="KW-0221">Differentiation</keyword>
<evidence type="ECO:0000313" key="5">
    <source>
        <dbReference type="Proteomes" id="UP000297703"/>
    </source>
</evidence>
<feature type="region of interest" description="Disordered" evidence="2">
    <location>
        <begin position="1"/>
        <end position="60"/>
    </location>
</feature>
<feature type="compositionally biased region" description="Low complexity" evidence="2">
    <location>
        <begin position="485"/>
        <end position="499"/>
    </location>
</feature>
<feature type="compositionally biased region" description="Basic and acidic residues" evidence="2">
    <location>
        <begin position="936"/>
        <end position="952"/>
    </location>
</feature>
<gene>
    <name evidence="4" type="ORF">DR999_PMT18662</name>
</gene>
<dbReference type="CDD" id="cd08824">
    <property type="entry name" value="LOTUS"/>
    <property type="match status" value="1"/>
</dbReference>
<feature type="region of interest" description="Disordered" evidence="2">
    <location>
        <begin position="105"/>
        <end position="192"/>
    </location>
</feature>
<reference evidence="4 5" key="2">
    <citation type="submission" date="2019-04" db="EMBL/GenBank/DDBJ databases">
        <title>The genome sequence of big-headed turtle.</title>
        <authorList>
            <person name="Gong S."/>
        </authorList>
    </citation>
    <scope>NUCLEOTIDE SEQUENCE [LARGE SCALE GENOMIC DNA]</scope>
    <source>
        <strain evidence="4">DO16091913</strain>
        <tissue evidence="4">Muscle</tissue>
    </source>
</reference>
<dbReference type="GO" id="GO:0030154">
    <property type="term" value="P:cell differentiation"/>
    <property type="evidence" value="ECO:0007669"/>
    <property type="project" value="UniProtKB-KW"/>
</dbReference>
<name>A0A4D9DWA0_9SAUR</name>
<feature type="compositionally biased region" description="Polar residues" evidence="2">
    <location>
        <begin position="157"/>
        <end position="168"/>
    </location>
</feature>
<proteinExistence type="predicted"/>
<evidence type="ECO:0000256" key="2">
    <source>
        <dbReference type="SAM" id="MobiDB-lite"/>
    </source>
</evidence>
<feature type="compositionally biased region" description="Pro residues" evidence="2">
    <location>
        <begin position="1430"/>
        <end position="1440"/>
    </location>
</feature>
<dbReference type="EMBL" id="QXTE01000335">
    <property type="protein sequence ID" value="TFJ99349.1"/>
    <property type="molecule type" value="Genomic_DNA"/>
</dbReference>
<feature type="compositionally biased region" description="Pro residues" evidence="2">
    <location>
        <begin position="1168"/>
        <end position="1179"/>
    </location>
</feature>
<evidence type="ECO:0000256" key="1">
    <source>
        <dbReference type="ARBA" id="ARBA00022782"/>
    </source>
</evidence>
<accession>A0A4D9DWA0</accession>
<keyword evidence="5" id="KW-1185">Reference proteome</keyword>
<dbReference type="OrthoDB" id="9909891at2759"/>
<dbReference type="Proteomes" id="UP000297703">
    <property type="component" value="Unassembled WGS sequence"/>
</dbReference>
<feature type="domain" description="HTH OST-type" evidence="3">
    <location>
        <begin position="951"/>
        <end position="1021"/>
    </location>
</feature>
<dbReference type="STRING" id="55544.A0A4D9DWA0"/>
<organism evidence="4 5">
    <name type="scientific">Platysternon megacephalum</name>
    <name type="common">big-headed turtle</name>
    <dbReference type="NCBI Taxonomy" id="55544"/>
    <lineage>
        <taxon>Eukaryota</taxon>
        <taxon>Metazoa</taxon>
        <taxon>Chordata</taxon>
        <taxon>Craniata</taxon>
        <taxon>Vertebrata</taxon>
        <taxon>Euteleostomi</taxon>
        <taxon>Archelosauria</taxon>
        <taxon>Testudinata</taxon>
        <taxon>Testudines</taxon>
        <taxon>Cryptodira</taxon>
        <taxon>Durocryptodira</taxon>
        <taxon>Testudinoidea</taxon>
        <taxon>Platysternidae</taxon>
        <taxon>Platysternon</taxon>
    </lineage>
</organism>
<feature type="region of interest" description="Disordered" evidence="2">
    <location>
        <begin position="456"/>
        <end position="499"/>
    </location>
</feature>
<feature type="region of interest" description="Disordered" evidence="2">
    <location>
        <begin position="830"/>
        <end position="869"/>
    </location>
</feature>
<comment type="caution">
    <text evidence="4">The sequence shown here is derived from an EMBL/GenBank/DDBJ whole genome shotgun (WGS) entry which is preliminary data.</text>
</comment>
<dbReference type="InterPro" id="IPR025605">
    <property type="entry name" value="OST-HTH/LOTUS_dom"/>
</dbReference>